<feature type="transmembrane region" description="Helical" evidence="1">
    <location>
        <begin position="21"/>
        <end position="42"/>
    </location>
</feature>
<reference evidence="3 4" key="1">
    <citation type="submission" date="2020-08" db="EMBL/GenBank/DDBJ databases">
        <title>Sequencing the genomes of 1000 actinobacteria strains.</title>
        <authorList>
            <person name="Klenk H.-P."/>
        </authorList>
    </citation>
    <scope>NUCLEOTIDE SEQUENCE [LARGE SCALE GENOMIC DNA]</scope>
    <source>
        <strain evidence="3 4">DSM 105369</strain>
    </source>
</reference>
<dbReference type="RefSeq" id="WP_343065704.1">
    <property type="nucleotide sequence ID" value="NZ_JACHVQ010000001.1"/>
</dbReference>
<gene>
    <name evidence="3" type="ORF">FHU39_000468</name>
</gene>
<feature type="transmembrane region" description="Helical" evidence="1">
    <location>
        <begin position="212"/>
        <end position="231"/>
    </location>
</feature>
<organism evidence="3 4">
    <name type="scientific">Flexivirga oryzae</name>
    <dbReference type="NCBI Taxonomy" id="1794944"/>
    <lineage>
        <taxon>Bacteria</taxon>
        <taxon>Bacillati</taxon>
        <taxon>Actinomycetota</taxon>
        <taxon>Actinomycetes</taxon>
        <taxon>Micrococcales</taxon>
        <taxon>Dermacoccaceae</taxon>
        <taxon>Flexivirga</taxon>
    </lineage>
</organism>
<dbReference type="SUPFAM" id="SSF81324">
    <property type="entry name" value="Voltage-gated potassium channels"/>
    <property type="match status" value="1"/>
</dbReference>
<dbReference type="Proteomes" id="UP000559182">
    <property type="component" value="Unassembled WGS sequence"/>
</dbReference>
<evidence type="ECO:0000256" key="1">
    <source>
        <dbReference type="SAM" id="Phobius"/>
    </source>
</evidence>
<evidence type="ECO:0000259" key="2">
    <source>
        <dbReference type="Pfam" id="PF07885"/>
    </source>
</evidence>
<sequence>MATHRSQGLTPAPRGNLLQRVRALPSAVLLAVQLLGILVYPFTTESSAGRTFFSLFQLVVLGVAVAAVRLTPALTWISVCIGSPAVILTVLTALVPDNDPLALASDVTHALFYFYTAYALIRYMFADTHVSRDELFATGACFTVVAWGFAYTYDIVQLIWGTGQFASGQHGELNWVELLFLSFTTMTNTGLSDIVPGGGHARSVMMLEQLAGLNYVALVVARLMGLTLARFQHTREAADRGESEQ</sequence>
<comment type="caution">
    <text evidence="3">The sequence shown here is derived from an EMBL/GenBank/DDBJ whole genome shotgun (WGS) entry which is preliminary data.</text>
</comment>
<feature type="transmembrane region" description="Helical" evidence="1">
    <location>
        <begin position="101"/>
        <end position="123"/>
    </location>
</feature>
<name>A0A839N324_9MICO</name>
<dbReference type="Gene3D" id="1.10.287.70">
    <property type="match status" value="1"/>
</dbReference>
<protein>
    <recommendedName>
        <fullName evidence="2">Potassium channel domain-containing protein</fullName>
    </recommendedName>
</protein>
<keyword evidence="1" id="KW-1133">Transmembrane helix</keyword>
<dbReference type="AlphaFoldDB" id="A0A839N324"/>
<evidence type="ECO:0000313" key="4">
    <source>
        <dbReference type="Proteomes" id="UP000559182"/>
    </source>
</evidence>
<feature type="domain" description="Potassium channel" evidence="2">
    <location>
        <begin position="144"/>
        <end position="224"/>
    </location>
</feature>
<dbReference type="Pfam" id="PF07885">
    <property type="entry name" value="Ion_trans_2"/>
    <property type="match status" value="1"/>
</dbReference>
<feature type="transmembrane region" description="Helical" evidence="1">
    <location>
        <begin position="135"/>
        <end position="153"/>
    </location>
</feature>
<feature type="transmembrane region" description="Helical" evidence="1">
    <location>
        <begin position="48"/>
        <end position="67"/>
    </location>
</feature>
<keyword evidence="1" id="KW-0812">Transmembrane</keyword>
<dbReference type="InterPro" id="IPR013099">
    <property type="entry name" value="K_chnl_dom"/>
</dbReference>
<accession>A0A839N324</accession>
<feature type="transmembrane region" description="Helical" evidence="1">
    <location>
        <begin position="74"/>
        <end position="95"/>
    </location>
</feature>
<keyword evidence="1" id="KW-0472">Membrane</keyword>
<evidence type="ECO:0000313" key="3">
    <source>
        <dbReference type="EMBL" id="MBB2890484.1"/>
    </source>
</evidence>
<proteinExistence type="predicted"/>
<keyword evidence="4" id="KW-1185">Reference proteome</keyword>
<dbReference type="EMBL" id="JACHVQ010000001">
    <property type="protein sequence ID" value="MBB2890484.1"/>
    <property type="molecule type" value="Genomic_DNA"/>
</dbReference>